<evidence type="ECO:0000256" key="1">
    <source>
        <dbReference type="ARBA" id="ARBA00006739"/>
    </source>
</evidence>
<gene>
    <name evidence="5" type="ORF">DCC39_08185</name>
</gene>
<dbReference type="OrthoDB" id="9766299at2"/>
<accession>A0A2U1K520</accession>
<evidence type="ECO:0000256" key="3">
    <source>
        <dbReference type="ARBA" id="ARBA00022679"/>
    </source>
</evidence>
<dbReference type="Pfam" id="PF13641">
    <property type="entry name" value="Glyco_tranf_2_3"/>
    <property type="match status" value="1"/>
</dbReference>
<name>A0A2U1K520_9BACI</name>
<evidence type="ECO:0000256" key="2">
    <source>
        <dbReference type="ARBA" id="ARBA00022676"/>
    </source>
</evidence>
<reference evidence="5 6" key="1">
    <citation type="submission" date="2018-04" db="EMBL/GenBank/DDBJ databases">
        <title>Camelliibacillus theae gen. nov., sp. nov., isolated from Pu'er tea.</title>
        <authorList>
            <person name="Niu L."/>
        </authorList>
    </citation>
    <scope>NUCLEOTIDE SEQUENCE [LARGE SCALE GENOMIC DNA]</scope>
    <source>
        <strain evidence="5 6">T8</strain>
    </source>
</reference>
<feature type="transmembrane region" description="Helical" evidence="4">
    <location>
        <begin position="361"/>
        <end position="381"/>
    </location>
</feature>
<dbReference type="RefSeq" id="WP_116554406.1">
    <property type="nucleotide sequence ID" value="NZ_QCZG01000013.1"/>
</dbReference>
<dbReference type="EMBL" id="QCZG01000013">
    <property type="protein sequence ID" value="PWA12048.1"/>
    <property type="molecule type" value="Genomic_DNA"/>
</dbReference>
<keyword evidence="6" id="KW-1185">Reference proteome</keyword>
<dbReference type="AlphaFoldDB" id="A0A2U1K520"/>
<keyword evidence="4" id="KW-0812">Transmembrane</keyword>
<comment type="similarity">
    <text evidence="1">Belongs to the glycosyltransferase 2 family.</text>
</comment>
<evidence type="ECO:0000313" key="5">
    <source>
        <dbReference type="EMBL" id="PWA12048.1"/>
    </source>
</evidence>
<feature type="transmembrane region" description="Helical" evidence="4">
    <location>
        <begin position="298"/>
        <end position="320"/>
    </location>
</feature>
<dbReference type="Proteomes" id="UP000245998">
    <property type="component" value="Unassembled WGS sequence"/>
</dbReference>
<comment type="caution">
    <text evidence="5">The sequence shown here is derived from an EMBL/GenBank/DDBJ whole genome shotgun (WGS) entry which is preliminary data.</text>
</comment>
<keyword evidence="4" id="KW-0472">Membrane</keyword>
<dbReference type="SUPFAM" id="SSF53448">
    <property type="entry name" value="Nucleotide-diphospho-sugar transferases"/>
    <property type="match status" value="1"/>
</dbReference>
<organism evidence="5 6">
    <name type="scientific">Pueribacillus theae</name>
    <dbReference type="NCBI Taxonomy" id="2171751"/>
    <lineage>
        <taxon>Bacteria</taxon>
        <taxon>Bacillati</taxon>
        <taxon>Bacillota</taxon>
        <taxon>Bacilli</taxon>
        <taxon>Bacillales</taxon>
        <taxon>Bacillaceae</taxon>
        <taxon>Pueribacillus</taxon>
    </lineage>
</organism>
<dbReference type="CDD" id="cd06423">
    <property type="entry name" value="CESA_like"/>
    <property type="match status" value="1"/>
</dbReference>
<dbReference type="Gene3D" id="3.90.550.10">
    <property type="entry name" value="Spore Coat Polysaccharide Biosynthesis Protein SpsA, Chain A"/>
    <property type="match status" value="1"/>
</dbReference>
<sequence>MTWLLIITMAFFWGLLIYYSIITLAGVWFRIRYIDHPALDKYPSVAVLIPAHNEGVVIEDTLRAMGRLQYQGKLDIYLLDDNSEDDTADIAKEFSKVFSHIHYISVPPGEPKGKSRVLNYGLSISQSDYFVIYDADNQPEPDAVEKLVEAAESTEKAAGAVGYVKTMNAGKNTLTGMIGLEFQVFQLLMQCGRWKLFKLGSLAGTNMLLKRSVLAEVGGYDVYALAEDAELTVRITAAGYLLPVVPVSRTWEQEPERLKTFIKQRTRWLTGNIYLLEKSIREFSHWRGRTFVLTLQHLLTYIVFILLLLVSDVFFILSLFGFKFPSIPTPLFLLWYMSYVVYTAQLLSAIVIDRNVTVKTVFYTFVMYFTYAQVFIIILLLRSFPMYVWSRIRGKTIGWDKTKRFKVKEKVDVED</sequence>
<keyword evidence="2 5" id="KW-0328">Glycosyltransferase</keyword>
<dbReference type="GO" id="GO:0016757">
    <property type="term" value="F:glycosyltransferase activity"/>
    <property type="evidence" value="ECO:0007669"/>
    <property type="project" value="UniProtKB-KW"/>
</dbReference>
<proteinExistence type="inferred from homology"/>
<feature type="transmembrane region" description="Helical" evidence="4">
    <location>
        <begin position="332"/>
        <end position="352"/>
    </location>
</feature>
<keyword evidence="4" id="KW-1133">Transmembrane helix</keyword>
<evidence type="ECO:0000313" key="6">
    <source>
        <dbReference type="Proteomes" id="UP000245998"/>
    </source>
</evidence>
<evidence type="ECO:0000256" key="4">
    <source>
        <dbReference type="SAM" id="Phobius"/>
    </source>
</evidence>
<dbReference type="PANTHER" id="PTHR43630:SF1">
    <property type="entry name" value="POLY-BETA-1,6-N-ACETYL-D-GLUCOSAMINE SYNTHASE"/>
    <property type="match status" value="1"/>
</dbReference>
<dbReference type="PANTHER" id="PTHR43630">
    <property type="entry name" value="POLY-BETA-1,6-N-ACETYL-D-GLUCOSAMINE SYNTHASE"/>
    <property type="match status" value="1"/>
</dbReference>
<feature type="transmembrane region" description="Helical" evidence="4">
    <location>
        <begin position="6"/>
        <end position="29"/>
    </location>
</feature>
<protein>
    <submittedName>
        <fullName evidence="5">N-acetylglucosaminyltransferase</fullName>
    </submittedName>
</protein>
<dbReference type="InterPro" id="IPR029044">
    <property type="entry name" value="Nucleotide-diphossugar_trans"/>
</dbReference>
<keyword evidence="3 5" id="KW-0808">Transferase</keyword>